<accession>A0A0D7BMD9</accession>
<evidence type="ECO:0000313" key="3">
    <source>
        <dbReference type="EMBL" id="KIY71647.1"/>
    </source>
</evidence>
<feature type="compositionally biased region" description="Pro residues" evidence="2">
    <location>
        <begin position="571"/>
        <end position="580"/>
    </location>
</feature>
<evidence type="ECO:0000256" key="2">
    <source>
        <dbReference type="SAM" id="MobiDB-lite"/>
    </source>
</evidence>
<feature type="compositionally biased region" description="Polar residues" evidence="2">
    <location>
        <begin position="645"/>
        <end position="654"/>
    </location>
</feature>
<keyword evidence="4" id="KW-1185">Reference proteome</keyword>
<feature type="compositionally biased region" description="Basic and acidic residues" evidence="2">
    <location>
        <begin position="379"/>
        <end position="388"/>
    </location>
</feature>
<evidence type="ECO:0000313" key="4">
    <source>
        <dbReference type="Proteomes" id="UP000054007"/>
    </source>
</evidence>
<dbReference type="PANTHER" id="PTHR31962">
    <property type="entry name" value="SPHINGOLIPID LONG CHAIN BASE-RESPONSIVE PROTEIN PIL1"/>
    <property type="match status" value="1"/>
</dbReference>
<feature type="compositionally biased region" description="Polar residues" evidence="2">
    <location>
        <begin position="792"/>
        <end position="804"/>
    </location>
</feature>
<feature type="compositionally biased region" description="Basic and acidic residues" evidence="2">
    <location>
        <begin position="744"/>
        <end position="761"/>
    </location>
</feature>
<feature type="coiled-coil region" evidence="1">
    <location>
        <begin position="94"/>
        <end position="128"/>
    </location>
</feature>
<dbReference type="OrthoDB" id="5599269at2759"/>
<dbReference type="PANTHER" id="PTHR31962:SF6">
    <property type="entry name" value="EISOSOME COMPONENT PIL1-DOMAIN-CONTAINING PROTEIN"/>
    <property type="match status" value="1"/>
</dbReference>
<feature type="compositionally biased region" description="Basic and acidic residues" evidence="2">
    <location>
        <begin position="409"/>
        <end position="418"/>
    </location>
</feature>
<name>A0A0D7BMD9_9AGAR</name>
<dbReference type="GO" id="GO:0070941">
    <property type="term" value="P:eisosome assembly"/>
    <property type="evidence" value="ECO:0007669"/>
    <property type="project" value="TreeGrafter"/>
</dbReference>
<keyword evidence="1" id="KW-0175">Coiled coil</keyword>
<dbReference type="EMBL" id="KN880452">
    <property type="protein sequence ID" value="KIY71647.1"/>
    <property type="molecule type" value="Genomic_DNA"/>
</dbReference>
<dbReference type="GO" id="GO:0006897">
    <property type="term" value="P:endocytosis"/>
    <property type="evidence" value="ECO:0007669"/>
    <property type="project" value="TreeGrafter"/>
</dbReference>
<dbReference type="InterPro" id="IPR028245">
    <property type="entry name" value="PIL1/LSP1"/>
</dbReference>
<dbReference type="Pfam" id="PF13805">
    <property type="entry name" value="Pil1"/>
    <property type="match status" value="1"/>
</dbReference>
<feature type="region of interest" description="Disordered" evidence="2">
    <location>
        <begin position="328"/>
        <end position="348"/>
    </location>
</feature>
<sequence length="850" mass="90981">MFKSAATRLAHNSTLPVLGGNSDLRPLQDLINSEKAVLTSLQRLSTDVAKSSEMLRTWGLGEGDDLGDVLSACTTILTYFSNAVAQYGTHEHAMRDHMKSIRAKEEALDELKRRRRGVVSKADTAERKLSKMSPEHKNLAIQTDTLNRLRDEIRAMDSDIMADEASLSDFKRTATRAMLGLKFGGLHELGQKAAIVGDHGRRLIGEIPDDTSLPGMPRRIYDGFNRVESIVSETFQGVNNVGFSSDAAGGPQVSIPPRVSGGSGHDSFLSTPRELGGTGHFMDPSDVSGPSPVSSNYTPAFPQPPPTFPHAQHRAASSVDDFGVTRRPETDNNAGKFATFPAKPPGSHGGYSLHDGPPLIGHSDPEPSFAMDVETALRKSISSERQREPAPAYEPISESQPPAALDTQAPHDYRRITTNDDDDDVGLAYDREAPASTSGGAGHTRMPSDQMVRFGSVRDIDTEIQKRWSDEKHTKQEPQDDTQRAISPSRLPATSPEEEQRELNAAAAREVSRELDALSFSPPPSRLPRETSPPRSATPPQPTYDPYARTSPPPSSFLQHGPPSPMSSRGPPSPLAPPSAPFRNMVPAHETDNDLPSPHARVGSFSLHDGHNPSNPASPESRPLPMPNSPLGGGSPLSERPQPPSLSFSDQPSSPGGPYGAPRVPFGGIRSNSSTSLNTQAGPGSPRTISAAAFRRPSPRAGSNGMDYGAAPLAAPPVADTSPLSFKKRSSIGPRDTLGSSPPRAEREPVTELSRTDEEPIAKGLPEDDYDYLSAYTSGGGGSVYGTPSQGTPTQPQGYDTTVGSPPAGSPRREDYGQLGQMKVMNRASSGYEHGKFSTNLEEPQNGGFR</sequence>
<dbReference type="GO" id="GO:0005886">
    <property type="term" value="C:plasma membrane"/>
    <property type="evidence" value="ECO:0007669"/>
    <property type="project" value="TreeGrafter"/>
</dbReference>
<dbReference type="STRING" id="1314674.A0A0D7BMD9"/>
<evidence type="ECO:0000256" key="1">
    <source>
        <dbReference type="SAM" id="Coils"/>
    </source>
</evidence>
<dbReference type="AlphaFoldDB" id="A0A0D7BMD9"/>
<feature type="compositionally biased region" description="Polar residues" evidence="2">
    <location>
        <begin position="670"/>
        <end position="682"/>
    </location>
</feature>
<evidence type="ECO:0008006" key="5">
    <source>
        <dbReference type="Google" id="ProtNLM"/>
    </source>
</evidence>
<dbReference type="InterPro" id="IPR027267">
    <property type="entry name" value="AH/BAR_dom_sf"/>
</dbReference>
<proteinExistence type="predicted"/>
<dbReference type="Gene3D" id="1.20.1270.60">
    <property type="entry name" value="Arfaptin homology (AH) domain/BAR domain"/>
    <property type="match status" value="1"/>
</dbReference>
<protein>
    <recommendedName>
        <fullName evidence="5">Eisosome component PIL1-domain-containing protein</fullName>
    </recommendedName>
</protein>
<dbReference type="GO" id="GO:0008289">
    <property type="term" value="F:lipid binding"/>
    <property type="evidence" value="ECO:0007669"/>
    <property type="project" value="TreeGrafter"/>
</dbReference>
<dbReference type="GO" id="GO:0036286">
    <property type="term" value="C:eisosome filament"/>
    <property type="evidence" value="ECO:0007669"/>
    <property type="project" value="TreeGrafter"/>
</dbReference>
<feature type="compositionally biased region" description="Low complexity" evidence="2">
    <location>
        <begin position="690"/>
        <end position="701"/>
    </location>
</feature>
<organism evidence="3 4">
    <name type="scientific">Cylindrobasidium torrendii FP15055 ss-10</name>
    <dbReference type="NCBI Taxonomy" id="1314674"/>
    <lineage>
        <taxon>Eukaryota</taxon>
        <taxon>Fungi</taxon>
        <taxon>Dikarya</taxon>
        <taxon>Basidiomycota</taxon>
        <taxon>Agaricomycotina</taxon>
        <taxon>Agaricomycetes</taxon>
        <taxon>Agaricomycetidae</taxon>
        <taxon>Agaricales</taxon>
        <taxon>Marasmiineae</taxon>
        <taxon>Physalacriaceae</taxon>
        <taxon>Cylindrobasidium</taxon>
    </lineage>
</organism>
<gene>
    <name evidence="3" type="ORF">CYLTODRAFT_390084</name>
</gene>
<feature type="region of interest" description="Disordered" evidence="2">
    <location>
        <begin position="379"/>
        <end position="818"/>
    </location>
</feature>
<feature type="compositionally biased region" description="Basic and acidic residues" evidence="2">
    <location>
        <begin position="456"/>
        <end position="483"/>
    </location>
</feature>
<reference evidence="3 4" key="1">
    <citation type="journal article" date="2015" name="Fungal Genet. Biol.">
        <title>Evolution of novel wood decay mechanisms in Agaricales revealed by the genome sequences of Fistulina hepatica and Cylindrobasidium torrendii.</title>
        <authorList>
            <person name="Floudas D."/>
            <person name="Held B.W."/>
            <person name="Riley R."/>
            <person name="Nagy L.G."/>
            <person name="Koehler G."/>
            <person name="Ransdell A.S."/>
            <person name="Younus H."/>
            <person name="Chow J."/>
            <person name="Chiniquy J."/>
            <person name="Lipzen A."/>
            <person name="Tritt A."/>
            <person name="Sun H."/>
            <person name="Haridas S."/>
            <person name="LaButti K."/>
            <person name="Ohm R.A."/>
            <person name="Kues U."/>
            <person name="Blanchette R.A."/>
            <person name="Grigoriev I.V."/>
            <person name="Minto R.E."/>
            <person name="Hibbett D.S."/>
        </authorList>
    </citation>
    <scope>NUCLEOTIDE SEQUENCE [LARGE SCALE GENOMIC DNA]</scope>
    <source>
        <strain evidence="3 4">FP15055 ss-10</strain>
    </source>
</reference>
<dbReference type="Proteomes" id="UP000054007">
    <property type="component" value="Unassembled WGS sequence"/>
</dbReference>